<evidence type="ECO:0000313" key="2">
    <source>
        <dbReference type="EMBL" id="CAB5229780.1"/>
    </source>
</evidence>
<sequence length="44" mass="5129">MAETKEQRQAREGGENELRGSADAMKIKRQLDRKVTKTGRRNKR</sequence>
<dbReference type="EMBL" id="LR798411">
    <property type="protein sequence ID" value="CAB5229780.1"/>
    <property type="molecule type" value="Genomic_DNA"/>
</dbReference>
<accession>A0A6J7XF58</accession>
<reference evidence="2" key="1">
    <citation type="submission" date="2020-05" db="EMBL/GenBank/DDBJ databases">
        <authorList>
            <person name="Chiriac C."/>
            <person name="Salcher M."/>
            <person name="Ghai R."/>
            <person name="Kavagutti S V."/>
        </authorList>
    </citation>
    <scope>NUCLEOTIDE SEQUENCE</scope>
</reference>
<evidence type="ECO:0000256" key="1">
    <source>
        <dbReference type="SAM" id="MobiDB-lite"/>
    </source>
</evidence>
<gene>
    <name evidence="2" type="ORF">UFOVP1562_14</name>
</gene>
<feature type="compositionally biased region" description="Basic and acidic residues" evidence="1">
    <location>
        <begin position="1"/>
        <end position="35"/>
    </location>
</feature>
<protein>
    <submittedName>
        <fullName evidence="2">Uncharacterized protein</fullName>
    </submittedName>
</protein>
<feature type="region of interest" description="Disordered" evidence="1">
    <location>
        <begin position="1"/>
        <end position="44"/>
    </location>
</feature>
<organism evidence="2">
    <name type="scientific">uncultured Caudovirales phage</name>
    <dbReference type="NCBI Taxonomy" id="2100421"/>
    <lineage>
        <taxon>Viruses</taxon>
        <taxon>Duplodnaviria</taxon>
        <taxon>Heunggongvirae</taxon>
        <taxon>Uroviricota</taxon>
        <taxon>Caudoviricetes</taxon>
        <taxon>Peduoviridae</taxon>
        <taxon>Maltschvirus</taxon>
        <taxon>Maltschvirus maltsch</taxon>
    </lineage>
</organism>
<name>A0A6J7XF58_9CAUD</name>
<proteinExistence type="predicted"/>